<dbReference type="InterPro" id="IPR020622">
    <property type="entry name" value="Ala_racemase_pyridoxalP-BS"/>
</dbReference>
<proteinExistence type="predicted"/>
<dbReference type="NCBIfam" id="TIGR00492">
    <property type="entry name" value="alr"/>
    <property type="match status" value="1"/>
</dbReference>
<dbReference type="PANTHER" id="PTHR30511">
    <property type="entry name" value="ALANINE RACEMASE"/>
    <property type="match status" value="1"/>
</dbReference>
<dbReference type="GO" id="GO:0008784">
    <property type="term" value="F:alanine racemase activity"/>
    <property type="evidence" value="ECO:0007669"/>
    <property type="project" value="UniProtKB-EC"/>
</dbReference>
<dbReference type="SUPFAM" id="SSF50621">
    <property type="entry name" value="Alanine racemase C-terminal domain-like"/>
    <property type="match status" value="1"/>
</dbReference>
<keyword evidence="6" id="KW-1185">Reference proteome</keyword>
<dbReference type="InterPro" id="IPR000821">
    <property type="entry name" value="Ala_racemase"/>
</dbReference>
<dbReference type="RefSeq" id="WP_379190445.1">
    <property type="nucleotide sequence ID" value="NZ_JBHSOW010000080.1"/>
</dbReference>
<name>A0ABW0W103_9BACL</name>
<dbReference type="PRINTS" id="PR00992">
    <property type="entry name" value="ALARACEMASE"/>
</dbReference>
<sequence length="350" mass="39695">MRSFVEVNVSHIHHNIEQVRRISGDSLFMAIVKSNAYGLGMVELSHYIEPQVDRFGVNSVDEAIQLAQSGITKPVHILAPYFDERLIESMIPTIDNIADLYRYEALCAKNGYHGRFHLKVNTGMNRFGLEPEQIEPFMNAYDDCGHVTMEGVFSHFGSSYEKQPVFTKKQWAAFMACKTLITSYCKDRILFHIANSAASIDLPESQLDMVRIGNAMYGFRSSAADIDLLPTYKVKTKILSIRSVKKKEYIGYGCTSKAKRDMQVAVISFGGYDGFDFIRQPKSVLRTVYQHFFAKPKLWMRSKSIPTLGKLSMNYILADVTDIQAKPGEEVTIRLPSILALKESVLRKYI</sequence>
<dbReference type="Proteomes" id="UP001596047">
    <property type="component" value="Unassembled WGS sequence"/>
</dbReference>
<organism evidence="5 6">
    <name type="scientific">Paenibacillus solisilvae</name>
    <dbReference type="NCBI Taxonomy" id="2486751"/>
    <lineage>
        <taxon>Bacteria</taxon>
        <taxon>Bacillati</taxon>
        <taxon>Bacillota</taxon>
        <taxon>Bacilli</taxon>
        <taxon>Bacillales</taxon>
        <taxon>Paenibacillaceae</taxon>
        <taxon>Paenibacillus</taxon>
    </lineage>
</organism>
<dbReference type="Pfam" id="PF00842">
    <property type="entry name" value="Ala_racemase_C"/>
    <property type="match status" value="1"/>
</dbReference>
<dbReference type="SUPFAM" id="SSF51419">
    <property type="entry name" value="PLP-binding barrel"/>
    <property type="match status" value="1"/>
</dbReference>
<dbReference type="Gene3D" id="2.40.37.10">
    <property type="entry name" value="Lyase, Ornithine Decarboxylase, Chain A, domain 1"/>
    <property type="match status" value="1"/>
</dbReference>
<accession>A0ABW0W103</accession>
<dbReference type="CDD" id="cd00430">
    <property type="entry name" value="PLPDE_III_AR"/>
    <property type="match status" value="1"/>
</dbReference>
<keyword evidence="2" id="KW-0663">Pyridoxal phosphate</keyword>
<protein>
    <submittedName>
        <fullName evidence="5">Alanine racemase</fullName>
        <ecNumber evidence="5">5.1.1.1</ecNumber>
    </submittedName>
</protein>
<dbReference type="InterPro" id="IPR029066">
    <property type="entry name" value="PLP-binding_barrel"/>
</dbReference>
<dbReference type="InterPro" id="IPR001608">
    <property type="entry name" value="Ala_racemase_N"/>
</dbReference>
<evidence type="ECO:0000256" key="2">
    <source>
        <dbReference type="ARBA" id="ARBA00022898"/>
    </source>
</evidence>
<dbReference type="InterPro" id="IPR011079">
    <property type="entry name" value="Ala_racemase_C"/>
</dbReference>
<gene>
    <name evidence="5" type="primary">alr</name>
    <name evidence="5" type="ORF">ACFPYJ_22415</name>
</gene>
<dbReference type="Pfam" id="PF01168">
    <property type="entry name" value="Ala_racemase_N"/>
    <property type="match status" value="1"/>
</dbReference>
<evidence type="ECO:0000256" key="1">
    <source>
        <dbReference type="ARBA" id="ARBA00001933"/>
    </source>
</evidence>
<comment type="cofactor">
    <cofactor evidence="1">
        <name>pyridoxal 5'-phosphate</name>
        <dbReference type="ChEBI" id="CHEBI:597326"/>
    </cofactor>
</comment>
<keyword evidence="3 5" id="KW-0413">Isomerase</keyword>
<reference evidence="6" key="1">
    <citation type="journal article" date="2019" name="Int. J. Syst. Evol. Microbiol.">
        <title>The Global Catalogue of Microorganisms (GCM) 10K type strain sequencing project: providing services to taxonomists for standard genome sequencing and annotation.</title>
        <authorList>
            <consortium name="The Broad Institute Genomics Platform"/>
            <consortium name="The Broad Institute Genome Sequencing Center for Infectious Disease"/>
            <person name="Wu L."/>
            <person name="Ma J."/>
        </authorList>
    </citation>
    <scope>NUCLEOTIDE SEQUENCE [LARGE SCALE GENOMIC DNA]</scope>
    <source>
        <strain evidence="6">CGMCC 1.3240</strain>
    </source>
</reference>
<dbReference type="PROSITE" id="PS00395">
    <property type="entry name" value="ALANINE_RACEMASE"/>
    <property type="match status" value="1"/>
</dbReference>
<comment type="caution">
    <text evidence="5">The sequence shown here is derived from an EMBL/GenBank/DDBJ whole genome shotgun (WGS) entry which is preliminary data.</text>
</comment>
<dbReference type="EMBL" id="JBHSOW010000080">
    <property type="protein sequence ID" value="MFC5651822.1"/>
    <property type="molecule type" value="Genomic_DNA"/>
</dbReference>
<evidence type="ECO:0000313" key="6">
    <source>
        <dbReference type="Proteomes" id="UP001596047"/>
    </source>
</evidence>
<dbReference type="InterPro" id="IPR009006">
    <property type="entry name" value="Ala_racemase/Decarboxylase_C"/>
</dbReference>
<feature type="domain" description="Alanine racemase C-terminal" evidence="4">
    <location>
        <begin position="231"/>
        <end position="350"/>
    </location>
</feature>
<dbReference type="Gene3D" id="3.20.20.10">
    <property type="entry name" value="Alanine racemase"/>
    <property type="match status" value="1"/>
</dbReference>
<evidence type="ECO:0000256" key="3">
    <source>
        <dbReference type="ARBA" id="ARBA00023235"/>
    </source>
</evidence>
<dbReference type="PANTHER" id="PTHR30511:SF0">
    <property type="entry name" value="ALANINE RACEMASE, CATABOLIC-RELATED"/>
    <property type="match status" value="1"/>
</dbReference>
<evidence type="ECO:0000259" key="4">
    <source>
        <dbReference type="SMART" id="SM01005"/>
    </source>
</evidence>
<dbReference type="EC" id="5.1.1.1" evidence="5"/>
<evidence type="ECO:0000313" key="5">
    <source>
        <dbReference type="EMBL" id="MFC5651822.1"/>
    </source>
</evidence>
<dbReference type="SMART" id="SM01005">
    <property type="entry name" value="Ala_racemase_C"/>
    <property type="match status" value="1"/>
</dbReference>